<organism evidence="2 3">
    <name type="scientific">Staphylococcus gallinarum</name>
    <dbReference type="NCBI Taxonomy" id="1293"/>
    <lineage>
        <taxon>Bacteria</taxon>
        <taxon>Bacillati</taxon>
        <taxon>Bacillota</taxon>
        <taxon>Bacilli</taxon>
        <taxon>Bacillales</taxon>
        <taxon>Staphylococcaceae</taxon>
        <taxon>Staphylococcus</taxon>
    </lineage>
</organism>
<evidence type="ECO:0000313" key="2">
    <source>
        <dbReference type="EMBL" id="SUM31664.1"/>
    </source>
</evidence>
<dbReference type="GO" id="GO:0004352">
    <property type="term" value="F:glutamate dehydrogenase (NAD+) activity"/>
    <property type="evidence" value="ECO:0007669"/>
    <property type="project" value="UniProtKB-EC"/>
</dbReference>
<dbReference type="EC" id="1.4.1.2" evidence="2"/>
<proteinExistence type="predicted"/>
<gene>
    <name evidence="2" type="primary">rocG</name>
    <name evidence="2" type="ORF">NCTC12195_01099</name>
</gene>
<dbReference type="AlphaFoldDB" id="A0A380FEK2"/>
<name>A0A380FEK2_STAGA</name>
<dbReference type="InterPro" id="IPR006096">
    <property type="entry name" value="Glu/Leu/Phe/Val/Trp_DH_C"/>
</dbReference>
<dbReference type="Proteomes" id="UP000255277">
    <property type="component" value="Unassembled WGS sequence"/>
</dbReference>
<evidence type="ECO:0000313" key="3">
    <source>
        <dbReference type="Proteomes" id="UP000255277"/>
    </source>
</evidence>
<protein>
    <submittedName>
        <fullName evidence="2">NAD-specific glutamate dehydrogenase</fullName>
        <ecNumber evidence="2">1.4.1.2</ecNumber>
    </submittedName>
</protein>
<dbReference type="Gene3D" id="3.40.50.720">
    <property type="entry name" value="NAD(P)-binding Rossmann-like Domain"/>
    <property type="match status" value="1"/>
</dbReference>
<reference evidence="2 3" key="1">
    <citation type="submission" date="2018-06" db="EMBL/GenBank/DDBJ databases">
        <authorList>
            <consortium name="Pathogen Informatics"/>
            <person name="Doyle S."/>
        </authorList>
    </citation>
    <scope>NUCLEOTIDE SEQUENCE [LARGE SCALE GENOMIC DNA]</scope>
    <source>
        <strain evidence="2 3">NCTC12195</strain>
    </source>
</reference>
<keyword evidence="2" id="KW-0560">Oxidoreductase</keyword>
<dbReference type="Pfam" id="PF00208">
    <property type="entry name" value="ELFV_dehydrog"/>
    <property type="match status" value="1"/>
</dbReference>
<feature type="domain" description="Glutamate/phenylalanine/leucine/valine/L-tryptophan dehydrogenase C-terminal" evidence="1">
    <location>
        <begin position="1"/>
        <end position="50"/>
    </location>
</feature>
<dbReference type="InterPro" id="IPR036291">
    <property type="entry name" value="NAD(P)-bd_dom_sf"/>
</dbReference>
<sequence>MELKEQHGRVTHLFDDVIPNSDLLELDCDILVPAALSNQITADNAPNIKATHYCRSC</sequence>
<dbReference type="SUPFAM" id="SSF51735">
    <property type="entry name" value="NAD(P)-binding Rossmann-fold domains"/>
    <property type="match status" value="1"/>
</dbReference>
<accession>A0A380FEK2</accession>
<evidence type="ECO:0000259" key="1">
    <source>
        <dbReference type="Pfam" id="PF00208"/>
    </source>
</evidence>
<dbReference type="GO" id="GO:0006520">
    <property type="term" value="P:amino acid metabolic process"/>
    <property type="evidence" value="ECO:0007669"/>
    <property type="project" value="InterPro"/>
</dbReference>
<dbReference type="EMBL" id="UHDK01000001">
    <property type="protein sequence ID" value="SUM31664.1"/>
    <property type="molecule type" value="Genomic_DNA"/>
</dbReference>